<feature type="region of interest" description="Disordered" evidence="4">
    <location>
        <begin position="1"/>
        <end position="39"/>
    </location>
</feature>
<accession>A0A0B4GUV0</accession>
<evidence type="ECO:0000256" key="2">
    <source>
        <dbReference type="ARBA" id="ARBA00022857"/>
    </source>
</evidence>
<proteinExistence type="inferred from homology"/>
<keyword evidence="3" id="KW-0560">Oxidoreductase</keyword>
<dbReference type="SUPFAM" id="SSF51735">
    <property type="entry name" value="NAD(P)-binding Rossmann-fold domains"/>
    <property type="match status" value="1"/>
</dbReference>
<protein>
    <submittedName>
        <fullName evidence="5">Short-chain dehydrogenase</fullName>
    </submittedName>
</protein>
<keyword evidence="6" id="KW-1185">Reference proteome</keyword>
<dbReference type="PRINTS" id="PR00081">
    <property type="entry name" value="GDHRDH"/>
</dbReference>
<dbReference type="HOGENOM" id="CLU_010194_44_6_1"/>
<evidence type="ECO:0000256" key="4">
    <source>
        <dbReference type="SAM" id="MobiDB-lite"/>
    </source>
</evidence>
<dbReference type="InterPro" id="IPR036291">
    <property type="entry name" value="NAD(P)-bd_dom_sf"/>
</dbReference>
<comment type="caution">
    <text evidence="5">The sequence shown here is derived from an EMBL/GenBank/DDBJ whole genome shotgun (WGS) entry which is preliminary data.</text>
</comment>
<dbReference type="AlphaFoldDB" id="A0A0B4GUV0"/>
<dbReference type="PANTHER" id="PTHR24320">
    <property type="entry name" value="RETINOL DEHYDROGENASE"/>
    <property type="match status" value="1"/>
</dbReference>
<name>A0A0B4GUV0_METGA</name>
<sequence length="331" mass="36860">MSQSLKSLCPPKPPLTEENLPDQTGKVGTPPKRNNRYPSNENQVFLITGASGGIGKELASILYQHNAKVYIAARSENKATTAIASIQKQHPDSKGTLVFLYLNLADLTTISKSSEQFLRQESRLDVLWLNAGVMMPPTGSKTTQGYELQLGTNNIGHFLFTKCLHPILKRTATSAPKNSVRVIWVSSSMIDFAPKGVINFENMDYKREESSSAKYGRSKAGNVLHAVEFARRTEGEGIVSVSLNPGNLATDLQRSAPGWQNYIWTKFIAYPAKFGAYTELFAGLHPDITVEKSEVFIAPWGRLVNARKDLFEPALGRQYWEWTEEQVQSYN</sequence>
<reference evidence="5 6" key="1">
    <citation type="journal article" date="2014" name="Proc. Natl. Acad. Sci. U.S.A.">
        <title>Trajectory and genomic determinants of fungal-pathogen speciation and host adaptation.</title>
        <authorList>
            <person name="Hu X."/>
            <person name="Xiao G."/>
            <person name="Zheng P."/>
            <person name="Shang Y."/>
            <person name="Su Y."/>
            <person name="Zhang X."/>
            <person name="Liu X."/>
            <person name="Zhan S."/>
            <person name="St Leger R.J."/>
            <person name="Wang C."/>
        </authorList>
    </citation>
    <scope>NUCLEOTIDE SEQUENCE [LARGE SCALE GENOMIC DNA]</scope>
    <source>
        <strain evidence="5 6">ARSEF 977</strain>
    </source>
</reference>
<evidence type="ECO:0000256" key="3">
    <source>
        <dbReference type="ARBA" id="ARBA00023002"/>
    </source>
</evidence>
<evidence type="ECO:0000313" key="5">
    <source>
        <dbReference type="EMBL" id="KID81281.1"/>
    </source>
</evidence>
<dbReference type="GO" id="GO:0016491">
    <property type="term" value="F:oxidoreductase activity"/>
    <property type="evidence" value="ECO:0007669"/>
    <property type="project" value="UniProtKB-KW"/>
</dbReference>
<dbReference type="Gene3D" id="3.40.50.720">
    <property type="entry name" value="NAD(P)-binding Rossmann-like Domain"/>
    <property type="match status" value="1"/>
</dbReference>
<dbReference type="EMBL" id="AZNH01000169">
    <property type="protein sequence ID" value="KID81281.1"/>
    <property type="molecule type" value="Genomic_DNA"/>
</dbReference>
<comment type="similarity">
    <text evidence="1">Belongs to the short-chain dehydrogenases/reductases (SDR) family.</text>
</comment>
<evidence type="ECO:0000313" key="6">
    <source>
        <dbReference type="Proteomes" id="UP000031192"/>
    </source>
</evidence>
<dbReference type="PANTHER" id="PTHR24320:SF236">
    <property type="entry name" value="SHORT-CHAIN DEHYDROGENASE-RELATED"/>
    <property type="match status" value="1"/>
</dbReference>
<evidence type="ECO:0000256" key="1">
    <source>
        <dbReference type="ARBA" id="ARBA00006484"/>
    </source>
</evidence>
<gene>
    <name evidence="5" type="ORF">MGU_11342</name>
</gene>
<dbReference type="Pfam" id="PF00106">
    <property type="entry name" value="adh_short"/>
    <property type="match status" value="1"/>
</dbReference>
<dbReference type="Proteomes" id="UP000031192">
    <property type="component" value="Unassembled WGS sequence"/>
</dbReference>
<organism evidence="5 6">
    <name type="scientific">Metarhizium guizhouense (strain ARSEF 977)</name>
    <dbReference type="NCBI Taxonomy" id="1276136"/>
    <lineage>
        <taxon>Eukaryota</taxon>
        <taxon>Fungi</taxon>
        <taxon>Dikarya</taxon>
        <taxon>Ascomycota</taxon>
        <taxon>Pezizomycotina</taxon>
        <taxon>Sordariomycetes</taxon>
        <taxon>Hypocreomycetidae</taxon>
        <taxon>Hypocreales</taxon>
        <taxon>Clavicipitaceae</taxon>
        <taxon>Metarhizium</taxon>
    </lineage>
</organism>
<keyword evidence="2" id="KW-0521">NADP</keyword>
<dbReference type="InterPro" id="IPR002347">
    <property type="entry name" value="SDR_fam"/>
</dbReference>